<dbReference type="OrthoDB" id="2789670at2759"/>
<dbReference type="InterPro" id="IPR050364">
    <property type="entry name" value="Cytochrome_P450_fung"/>
</dbReference>
<dbReference type="PANTHER" id="PTHR46300:SF12">
    <property type="entry name" value="P450, PUTATIVE (EUROFUNG)-RELATED"/>
    <property type="match status" value="1"/>
</dbReference>
<dbReference type="PRINTS" id="PR00463">
    <property type="entry name" value="EP450I"/>
</dbReference>
<keyword evidence="2 5" id="KW-0479">Metal-binding</keyword>
<dbReference type="InterPro" id="IPR002401">
    <property type="entry name" value="Cyt_P450_E_grp-I"/>
</dbReference>
<evidence type="ECO:0000256" key="3">
    <source>
        <dbReference type="ARBA" id="ARBA00023002"/>
    </source>
</evidence>
<dbReference type="GO" id="GO:0016705">
    <property type="term" value="F:oxidoreductase activity, acting on paired donors, with incorporation or reduction of molecular oxygen"/>
    <property type="evidence" value="ECO:0007669"/>
    <property type="project" value="InterPro"/>
</dbReference>
<evidence type="ECO:0000256" key="5">
    <source>
        <dbReference type="PIRSR" id="PIRSR602401-1"/>
    </source>
</evidence>
<dbReference type="PANTHER" id="PTHR46300">
    <property type="entry name" value="P450, PUTATIVE (EUROFUNG)-RELATED-RELATED"/>
    <property type="match status" value="1"/>
</dbReference>
<comment type="similarity">
    <text evidence="1 6">Belongs to the cytochrome P450 family.</text>
</comment>
<dbReference type="PRINTS" id="PR00385">
    <property type="entry name" value="P450"/>
</dbReference>
<keyword evidence="3 6" id="KW-0560">Oxidoreductase</keyword>
<feature type="binding site" description="axial binding residue" evidence="5">
    <location>
        <position position="442"/>
    </location>
    <ligand>
        <name>heme</name>
        <dbReference type="ChEBI" id="CHEBI:30413"/>
    </ligand>
    <ligandPart>
        <name>Fe</name>
        <dbReference type="ChEBI" id="CHEBI:18248"/>
    </ligandPart>
</feature>
<protein>
    <recommendedName>
        <fullName evidence="9">O-methylsterigmatocystin oxidoreductase</fullName>
    </recommendedName>
</protein>
<proteinExistence type="inferred from homology"/>
<keyword evidence="5 6" id="KW-0349">Heme</keyword>
<dbReference type="AlphaFoldDB" id="A0A1V6TVH8"/>
<keyword evidence="6" id="KW-0503">Monooxygenase</keyword>
<organism evidence="7 8">
    <name type="scientific">Penicillium steckii</name>
    <dbReference type="NCBI Taxonomy" id="303698"/>
    <lineage>
        <taxon>Eukaryota</taxon>
        <taxon>Fungi</taxon>
        <taxon>Dikarya</taxon>
        <taxon>Ascomycota</taxon>
        <taxon>Pezizomycotina</taxon>
        <taxon>Eurotiomycetes</taxon>
        <taxon>Eurotiomycetidae</taxon>
        <taxon>Eurotiales</taxon>
        <taxon>Aspergillaceae</taxon>
        <taxon>Penicillium</taxon>
    </lineage>
</organism>
<keyword evidence="4 5" id="KW-0408">Iron</keyword>
<comment type="caution">
    <text evidence="7">The sequence shown here is derived from an EMBL/GenBank/DDBJ whole genome shotgun (WGS) entry which is preliminary data.</text>
</comment>
<keyword evidence="8" id="KW-1185">Reference proteome</keyword>
<dbReference type="GO" id="GO:0005506">
    <property type="term" value="F:iron ion binding"/>
    <property type="evidence" value="ECO:0007669"/>
    <property type="project" value="InterPro"/>
</dbReference>
<dbReference type="Proteomes" id="UP000191285">
    <property type="component" value="Unassembled WGS sequence"/>
</dbReference>
<dbReference type="GO" id="GO:0020037">
    <property type="term" value="F:heme binding"/>
    <property type="evidence" value="ECO:0007669"/>
    <property type="project" value="InterPro"/>
</dbReference>
<gene>
    <name evidence="7" type="ORF">PENSTE_c002G05608</name>
</gene>
<evidence type="ECO:0000313" key="8">
    <source>
        <dbReference type="Proteomes" id="UP000191285"/>
    </source>
</evidence>
<dbReference type="GO" id="GO:0004497">
    <property type="term" value="F:monooxygenase activity"/>
    <property type="evidence" value="ECO:0007669"/>
    <property type="project" value="UniProtKB-KW"/>
</dbReference>
<comment type="cofactor">
    <cofactor evidence="5">
        <name>heme</name>
        <dbReference type="ChEBI" id="CHEBI:30413"/>
    </cofactor>
</comment>
<evidence type="ECO:0000256" key="6">
    <source>
        <dbReference type="RuleBase" id="RU000461"/>
    </source>
</evidence>
<evidence type="ECO:0000256" key="4">
    <source>
        <dbReference type="ARBA" id="ARBA00023004"/>
    </source>
</evidence>
<evidence type="ECO:0000313" key="7">
    <source>
        <dbReference type="EMBL" id="OQE29849.1"/>
    </source>
</evidence>
<dbReference type="InterPro" id="IPR036396">
    <property type="entry name" value="Cyt_P450_sf"/>
</dbReference>
<dbReference type="CDD" id="cd11065">
    <property type="entry name" value="CYP64-like"/>
    <property type="match status" value="1"/>
</dbReference>
<name>A0A1V6TVH8_9EURO</name>
<dbReference type="EMBL" id="MLKD01000002">
    <property type="protein sequence ID" value="OQE29849.1"/>
    <property type="molecule type" value="Genomic_DNA"/>
</dbReference>
<dbReference type="GO" id="GO:0043386">
    <property type="term" value="P:mycotoxin biosynthetic process"/>
    <property type="evidence" value="ECO:0007669"/>
    <property type="project" value="UniProtKB-ARBA"/>
</dbReference>
<dbReference type="Gene3D" id="1.10.630.10">
    <property type="entry name" value="Cytochrome P450"/>
    <property type="match status" value="1"/>
</dbReference>
<dbReference type="InterPro" id="IPR001128">
    <property type="entry name" value="Cyt_P450"/>
</dbReference>
<reference evidence="8" key="1">
    <citation type="journal article" date="2017" name="Nat. Microbiol.">
        <title>Global analysis of biosynthetic gene clusters reveals vast potential of secondary metabolite production in Penicillium species.</title>
        <authorList>
            <person name="Nielsen J.C."/>
            <person name="Grijseels S."/>
            <person name="Prigent S."/>
            <person name="Ji B."/>
            <person name="Dainat J."/>
            <person name="Nielsen K.F."/>
            <person name="Frisvad J.C."/>
            <person name="Workman M."/>
            <person name="Nielsen J."/>
        </authorList>
    </citation>
    <scope>NUCLEOTIDE SEQUENCE [LARGE SCALE GENOMIC DNA]</scope>
    <source>
        <strain evidence="8">IBT 24891</strain>
    </source>
</reference>
<dbReference type="InterPro" id="IPR017972">
    <property type="entry name" value="Cyt_P450_CS"/>
</dbReference>
<dbReference type="Pfam" id="PF00067">
    <property type="entry name" value="p450"/>
    <property type="match status" value="1"/>
</dbReference>
<dbReference type="SUPFAM" id="SSF48264">
    <property type="entry name" value="Cytochrome P450"/>
    <property type="match status" value="1"/>
</dbReference>
<evidence type="ECO:0008006" key="9">
    <source>
        <dbReference type="Google" id="ProtNLM"/>
    </source>
</evidence>
<sequence length="524" mass="59243">MSFMFLKVVIGATVIFATTWLLRKRDAQKNLPPGPSGKPIIGNISDLPAPGTQDWMHWLKHKQLYGPISSITVMGQTIVILNDIQTASELLGKRSAKHSSRPKLVFASEMVGWEHILAMQTYSERFRAYRKAMQPYLGSEQAASQYNTLQEIESHRFLFRVLKDQDKLSEHIQTEAGAVILKIAYGYTIESLERDPLVHMANLALEHFSIAGTPGAFLVDMIPILKFIPAWFPGTGFKHKAQKWRENLENVAERPYKFVQKCMERGKYEASYLSNLFEANGYPSSGSEEETIAKWTSASLYTGGADTTVSAIETFFLAMALFPDIQHKARSEIEQVLGSCQLPRMTDRARLPYVDAVVKEVLRWHPVAPMGIPHMSTEDDTWNEYFIPKGSLLMPNIWGLTHDPETYHDPMSFKPERFIVSDEREPEMDPHGIVFGFGRRVCPGRFLADNTLFLTVARSLAVFSIETDKEDQDNLDDVPRFLPGVISHPVPRKFRITPLTSAHEALINSIEIETPWQKGDASSL</sequence>
<evidence type="ECO:0000256" key="2">
    <source>
        <dbReference type="ARBA" id="ARBA00022723"/>
    </source>
</evidence>
<dbReference type="PROSITE" id="PS00086">
    <property type="entry name" value="CYTOCHROME_P450"/>
    <property type="match status" value="1"/>
</dbReference>
<dbReference type="STRING" id="303698.A0A1V6TVH8"/>
<evidence type="ECO:0000256" key="1">
    <source>
        <dbReference type="ARBA" id="ARBA00010617"/>
    </source>
</evidence>
<accession>A0A1V6TVH8</accession>